<proteinExistence type="predicted"/>
<organism evidence="2 3">
    <name type="scientific">Lentinus tigrinus ALCF2SS1-6</name>
    <dbReference type="NCBI Taxonomy" id="1328759"/>
    <lineage>
        <taxon>Eukaryota</taxon>
        <taxon>Fungi</taxon>
        <taxon>Dikarya</taxon>
        <taxon>Basidiomycota</taxon>
        <taxon>Agaricomycotina</taxon>
        <taxon>Agaricomycetes</taxon>
        <taxon>Polyporales</taxon>
        <taxon>Polyporaceae</taxon>
        <taxon>Lentinus</taxon>
    </lineage>
</organism>
<dbReference type="AlphaFoldDB" id="A0A5C2RU65"/>
<sequence>MGMYRSSICKRTLERGSSRHERRGGRAAPRNMRRRCGLRARDYVRENAEVSPACRVYVCALTVGLALDWCQKRCRKGLGGGKVPGELIYVLLEDAVRLQSLHKYSSPVRYQSYRLSFPDRELNCCRAS</sequence>
<evidence type="ECO:0000313" key="2">
    <source>
        <dbReference type="EMBL" id="RPD55213.1"/>
    </source>
</evidence>
<accession>A0A5C2RU65</accession>
<keyword evidence="3" id="KW-1185">Reference proteome</keyword>
<reference evidence="2" key="1">
    <citation type="journal article" date="2018" name="Genome Biol. Evol.">
        <title>Genomics and development of Lentinus tigrinus, a white-rot wood-decaying mushroom with dimorphic fruiting bodies.</title>
        <authorList>
            <person name="Wu B."/>
            <person name="Xu Z."/>
            <person name="Knudson A."/>
            <person name="Carlson A."/>
            <person name="Chen N."/>
            <person name="Kovaka S."/>
            <person name="LaButti K."/>
            <person name="Lipzen A."/>
            <person name="Pennachio C."/>
            <person name="Riley R."/>
            <person name="Schakwitz W."/>
            <person name="Umezawa K."/>
            <person name="Ohm R.A."/>
            <person name="Grigoriev I.V."/>
            <person name="Nagy L.G."/>
            <person name="Gibbons J."/>
            <person name="Hibbett D."/>
        </authorList>
    </citation>
    <scope>NUCLEOTIDE SEQUENCE [LARGE SCALE GENOMIC DNA]</scope>
    <source>
        <strain evidence="2">ALCF2SS1-6</strain>
    </source>
</reference>
<name>A0A5C2RU65_9APHY</name>
<dbReference type="EMBL" id="ML122297">
    <property type="protein sequence ID" value="RPD55213.1"/>
    <property type="molecule type" value="Genomic_DNA"/>
</dbReference>
<gene>
    <name evidence="2" type="ORF">L227DRAFT_311318</name>
</gene>
<protein>
    <submittedName>
        <fullName evidence="2">Uncharacterized protein</fullName>
    </submittedName>
</protein>
<evidence type="ECO:0000256" key="1">
    <source>
        <dbReference type="SAM" id="MobiDB-lite"/>
    </source>
</evidence>
<feature type="region of interest" description="Disordered" evidence="1">
    <location>
        <begin position="1"/>
        <end position="29"/>
    </location>
</feature>
<feature type="compositionally biased region" description="Basic residues" evidence="1">
    <location>
        <begin position="20"/>
        <end position="29"/>
    </location>
</feature>
<dbReference type="Proteomes" id="UP000313359">
    <property type="component" value="Unassembled WGS sequence"/>
</dbReference>
<evidence type="ECO:0000313" key="3">
    <source>
        <dbReference type="Proteomes" id="UP000313359"/>
    </source>
</evidence>